<accession>A0AAD7C448</accession>
<feature type="transmembrane region" description="Helical" evidence="1">
    <location>
        <begin position="234"/>
        <end position="252"/>
    </location>
</feature>
<protein>
    <recommendedName>
        <fullName evidence="2">DUF6534 domain-containing protein</fullName>
    </recommendedName>
</protein>
<keyword evidence="4" id="KW-1185">Reference proteome</keyword>
<dbReference type="EMBL" id="JARKIF010000005">
    <property type="protein sequence ID" value="KAJ7638513.1"/>
    <property type="molecule type" value="Genomic_DNA"/>
</dbReference>
<name>A0AAD7C448_9AGAR</name>
<evidence type="ECO:0000259" key="2">
    <source>
        <dbReference type="Pfam" id="PF20152"/>
    </source>
</evidence>
<dbReference type="PANTHER" id="PTHR40465:SF1">
    <property type="entry name" value="DUF6534 DOMAIN-CONTAINING PROTEIN"/>
    <property type="match status" value="1"/>
</dbReference>
<feature type="transmembrane region" description="Helical" evidence="1">
    <location>
        <begin position="92"/>
        <end position="111"/>
    </location>
</feature>
<feature type="transmembrane region" description="Helical" evidence="1">
    <location>
        <begin position="208"/>
        <end position="228"/>
    </location>
</feature>
<organism evidence="3 4">
    <name type="scientific">Roridomyces roridus</name>
    <dbReference type="NCBI Taxonomy" id="1738132"/>
    <lineage>
        <taxon>Eukaryota</taxon>
        <taxon>Fungi</taxon>
        <taxon>Dikarya</taxon>
        <taxon>Basidiomycota</taxon>
        <taxon>Agaricomycotina</taxon>
        <taxon>Agaricomycetes</taxon>
        <taxon>Agaricomycetidae</taxon>
        <taxon>Agaricales</taxon>
        <taxon>Marasmiineae</taxon>
        <taxon>Mycenaceae</taxon>
        <taxon>Roridomyces</taxon>
    </lineage>
</organism>
<sequence>MSAQIPPGLLGRTYGAELVSSYSAAVLWGIQCLQTFMYFNTYPDDPLALKVLVAWTWLSDTVHQGLILSLEYSTLITHFGDLAPIGEINTEVILQGFFTIFVSVPVQFFFLHRIWRLSGNKVIIPLFLSACIVLETVSGLTYFQWALQPNATPASILVGTKRATGIVYLITAASVDVIIAICMVYLLWSAKSHGLTQTRRMIARLIVYSVNTGIWTALLAVFCAMTMIAYPTTFVFIGLYMPISALYCNTLLANLNVRHHVRGATDDFSLSGIPTTTIDFRRGTSDTAPAVSTLDRSTAAAESRSEVKFNV</sequence>
<dbReference type="InterPro" id="IPR045339">
    <property type="entry name" value="DUF6534"/>
</dbReference>
<evidence type="ECO:0000256" key="1">
    <source>
        <dbReference type="SAM" id="Phobius"/>
    </source>
</evidence>
<comment type="caution">
    <text evidence="3">The sequence shown here is derived from an EMBL/GenBank/DDBJ whole genome shotgun (WGS) entry which is preliminary data.</text>
</comment>
<keyword evidence="1" id="KW-0812">Transmembrane</keyword>
<reference evidence="3" key="1">
    <citation type="submission" date="2023-03" db="EMBL/GenBank/DDBJ databases">
        <title>Massive genome expansion in bonnet fungi (Mycena s.s.) driven by repeated elements and novel gene families across ecological guilds.</title>
        <authorList>
            <consortium name="Lawrence Berkeley National Laboratory"/>
            <person name="Harder C.B."/>
            <person name="Miyauchi S."/>
            <person name="Viragh M."/>
            <person name="Kuo A."/>
            <person name="Thoen E."/>
            <person name="Andreopoulos B."/>
            <person name="Lu D."/>
            <person name="Skrede I."/>
            <person name="Drula E."/>
            <person name="Henrissat B."/>
            <person name="Morin E."/>
            <person name="Kohler A."/>
            <person name="Barry K."/>
            <person name="LaButti K."/>
            <person name="Morin E."/>
            <person name="Salamov A."/>
            <person name="Lipzen A."/>
            <person name="Mereny Z."/>
            <person name="Hegedus B."/>
            <person name="Baldrian P."/>
            <person name="Stursova M."/>
            <person name="Weitz H."/>
            <person name="Taylor A."/>
            <person name="Grigoriev I.V."/>
            <person name="Nagy L.G."/>
            <person name="Martin F."/>
            <person name="Kauserud H."/>
        </authorList>
    </citation>
    <scope>NUCLEOTIDE SEQUENCE</scope>
    <source>
        <strain evidence="3">9284</strain>
    </source>
</reference>
<keyword evidence="1" id="KW-1133">Transmembrane helix</keyword>
<dbReference type="Proteomes" id="UP001221142">
    <property type="component" value="Unassembled WGS sequence"/>
</dbReference>
<evidence type="ECO:0000313" key="3">
    <source>
        <dbReference type="EMBL" id="KAJ7638513.1"/>
    </source>
</evidence>
<proteinExistence type="predicted"/>
<dbReference type="AlphaFoldDB" id="A0AAD7C448"/>
<feature type="domain" description="DUF6534" evidence="2">
    <location>
        <begin position="173"/>
        <end position="260"/>
    </location>
</feature>
<keyword evidence="1" id="KW-0472">Membrane</keyword>
<feature type="transmembrane region" description="Helical" evidence="1">
    <location>
        <begin position="165"/>
        <end position="188"/>
    </location>
</feature>
<dbReference type="PANTHER" id="PTHR40465">
    <property type="entry name" value="CHROMOSOME 1, WHOLE GENOME SHOTGUN SEQUENCE"/>
    <property type="match status" value="1"/>
</dbReference>
<evidence type="ECO:0000313" key="4">
    <source>
        <dbReference type="Proteomes" id="UP001221142"/>
    </source>
</evidence>
<feature type="transmembrane region" description="Helical" evidence="1">
    <location>
        <begin position="123"/>
        <end position="145"/>
    </location>
</feature>
<gene>
    <name evidence="3" type="ORF">FB45DRAFT_903096</name>
</gene>
<dbReference type="Pfam" id="PF20152">
    <property type="entry name" value="DUF6534"/>
    <property type="match status" value="1"/>
</dbReference>